<keyword evidence="4 5" id="KW-0472">Membrane</keyword>
<dbReference type="GO" id="GO:0016020">
    <property type="term" value="C:membrane"/>
    <property type="evidence" value="ECO:0007669"/>
    <property type="project" value="UniProtKB-SubCell"/>
</dbReference>
<proteinExistence type="predicted"/>
<keyword evidence="2 5" id="KW-0812">Transmembrane</keyword>
<comment type="subcellular location">
    <subcellularLocation>
        <location evidence="1">Membrane</location>
        <topology evidence="1">Multi-pass membrane protein</topology>
    </subcellularLocation>
</comment>
<gene>
    <name evidence="7" type="ORF">S2091_1090</name>
</gene>
<feature type="transmembrane region" description="Helical" evidence="5">
    <location>
        <begin position="94"/>
        <end position="121"/>
    </location>
</feature>
<evidence type="ECO:0000313" key="7">
    <source>
        <dbReference type="EMBL" id="PRC94469.1"/>
    </source>
</evidence>
<dbReference type="EMBL" id="PUGF01000003">
    <property type="protein sequence ID" value="PRC94469.1"/>
    <property type="molecule type" value="Genomic_DNA"/>
</dbReference>
<dbReference type="Pfam" id="PF04893">
    <property type="entry name" value="Yip1"/>
    <property type="match status" value="1"/>
</dbReference>
<evidence type="ECO:0000256" key="5">
    <source>
        <dbReference type="SAM" id="Phobius"/>
    </source>
</evidence>
<dbReference type="RefSeq" id="WP_105530770.1">
    <property type="nucleotide sequence ID" value="NZ_PUGF01000003.1"/>
</dbReference>
<name>A0A2S9H3B4_9BURK</name>
<evidence type="ECO:0000256" key="3">
    <source>
        <dbReference type="ARBA" id="ARBA00022989"/>
    </source>
</evidence>
<evidence type="ECO:0000313" key="8">
    <source>
        <dbReference type="Proteomes" id="UP000237839"/>
    </source>
</evidence>
<organism evidence="7 8">
    <name type="scientific">Solimicrobium silvestre</name>
    <dbReference type="NCBI Taxonomy" id="2099400"/>
    <lineage>
        <taxon>Bacteria</taxon>
        <taxon>Pseudomonadati</taxon>
        <taxon>Pseudomonadota</taxon>
        <taxon>Betaproteobacteria</taxon>
        <taxon>Burkholderiales</taxon>
        <taxon>Oxalobacteraceae</taxon>
        <taxon>Solimicrobium</taxon>
    </lineage>
</organism>
<reference evidence="7 8" key="1">
    <citation type="submission" date="2018-02" db="EMBL/GenBank/DDBJ databases">
        <title>Solimicrobium silvestre gen. nov., sp. nov., isolated from alpine forest soil.</title>
        <authorList>
            <person name="Margesin R."/>
            <person name="Albuquerque L."/>
            <person name="Zhang D.-C."/>
            <person name="Froufe H.J.C."/>
            <person name="Severino R."/>
            <person name="Roxo I."/>
            <person name="Egas C."/>
            <person name="Da Costa M.S."/>
        </authorList>
    </citation>
    <scope>NUCLEOTIDE SEQUENCE [LARGE SCALE GENOMIC DNA]</scope>
    <source>
        <strain evidence="7 8">S20-91</strain>
    </source>
</reference>
<evidence type="ECO:0000259" key="6">
    <source>
        <dbReference type="Pfam" id="PF04893"/>
    </source>
</evidence>
<accession>A0A2S9H3B4</accession>
<evidence type="ECO:0000256" key="4">
    <source>
        <dbReference type="ARBA" id="ARBA00023136"/>
    </source>
</evidence>
<keyword evidence="8" id="KW-1185">Reference proteome</keyword>
<protein>
    <submittedName>
        <fullName evidence="7">Yip1 domain</fullName>
    </submittedName>
</protein>
<evidence type="ECO:0000256" key="1">
    <source>
        <dbReference type="ARBA" id="ARBA00004141"/>
    </source>
</evidence>
<feature type="transmembrane region" description="Helical" evidence="5">
    <location>
        <begin position="186"/>
        <end position="208"/>
    </location>
</feature>
<sequence length="244" mass="26780">MTTTASTDINHVRSSAFSTLVSMFTEPSRAFAALEKRSMVLLPLLLATLGSALLLLWYYQSVDFAWLQEKLLAGKDMEPAQLEAAKKFMGKSTLIGMSLASTFIGIPVFYALIAVYFLIVAKVSNLTIGFGQWFAFATWSAVPSLLSIPLGVIQILLTQQGQLAPNQLNPLSLNQLFFHIDMNLPWAGLLDNITVTSIWVMVLMVIGFQTWSKKSRATSIAVVVTPCLIIYGVMAVINLMHKAS</sequence>
<feature type="transmembrane region" description="Helical" evidence="5">
    <location>
        <begin position="133"/>
        <end position="157"/>
    </location>
</feature>
<dbReference type="Proteomes" id="UP000237839">
    <property type="component" value="Unassembled WGS sequence"/>
</dbReference>
<feature type="domain" description="Yip1" evidence="6">
    <location>
        <begin position="22"/>
        <end position="237"/>
    </location>
</feature>
<evidence type="ECO:0000256" key="2">
    <source>
        <dbReference type="ARBA" id="ARBA00022692"/>
    </source>
</evidence>
<dbReference type="AlphaFoldDB" id="A0A2S9H3B4"/>
<comment type="caution">
    <text evidence="7">The sequence shown here is derived from an EMBL/GenBank/DDBJ whole genome shotgun (WGS) entry which is preliminary data.</text>
</comment>
<feature type="transmembrane region" description="Helical" evidence="5">
    <location>
        <begin position="39"/>
        <end position="59"/>
    </location>
</feature>
<keyword evidence="3 5" id="KW-1133">Transmembrane helix</keyword>
<dbReference type="InterPro" id="IPR006977">
    <property type="entry name" value="Yip1_dom"/>
</dbReference>
<dbReference type="OrthoDB" id="8771373at2"/>
<feature type="transmembrane region" description="Helical" evidence="5">
    <location>
        <begin position="220"/>
        <end position="240"/>
    </location>
</feature>